<dbReference type="InterPro" id="IPR000182">
    <property type="entry name" value="GNAT_dom"/>
</dbReference>
<dbReference type="GO" id="GO:0005840">
    <property type="term" value="C:ribosome"/>
    <property type="evidence" value="ECO:0007669"/>
    <property type="project" value="UniProtKB-KW"/>
</dbReference>
<evidence type="ECO:0000313" key="3">
    <source>
        <dbReference type="EMBL" id="RLK59313.1"/>
    </source>
</evidence>
<dbReference type="InterPro" id="IPR016181">
    <property type="entry name" value="Acyl_CoA_acyltransferase"/>
</dbReference>
<evidence type="ECO:0000313" key="4">
    <source>
        <dbReference type="Proteomes" id="UP000282454"/>
    </source>
</evidence>
<dbReference type="GO" id="GO:0008080">
    <property type="term" value="F:N-acetyltransferase activity"/>
    <property type="evidence" value="ECO:0007669"/>
    <property type="project" value="InterPro"/>
</dbReference>
<keyword evidence="1" id="KW-0808">Transferase</keyword>
<dbReference type="PANTHER" id="PTHR13947:SF37">
    <property type="entry name" value="LD18367P"/>
    <property type="match status" value="1"/>
</dbReference>
<dbReference type="RefSeq" id="WP_121392125.1">
    <property type="nucleotide sequence ID" value="NZ_RCDD01000002.1"/>
</dbReference>
<keyword evidence="3" id="KW-0689">Ribosomal protein</keyword>
<reference evidence="3 4" key="1">
    <citation type="submission" date="2018-10" db="EMBL/GenBank/DDBJ databases">
        <title>Genomic Encyclopedia of Archaeal and Bacterial Type Strains, Phase II (KMG-II): from individual species to whole genera.</title>
        <authorList>
            <person name="Goeker M."/>
        </authorList>
    </citation>
    <scope>NUCLEOTIDE SEQUENCE [LARGE SCALE GENOMIC DNA]</scope>
    <source>
        <strain evidence="3 4">DSM 45657</strain>
    </source>
</reference>
<dbReference type="Pfam" id="PF00583">
    <property type="entry name" value="Acetyltransf_1"/>
    <property type="match status" value="1"/>
</dbReference>
<evidence type="ECO:0000259" key="2">
    <source>
        <dbReference type="PROSITE" id="PS51186"/>
    </source>
</evidence>
<name>A0A421B4U4_9PSEU</name>
<dbReference type="PANTHER" id="PTHR13947">
    <property type="entry name" value="GNAT FAMILY N-ACETYLTRANSFERASE"/>
    <property type="match status" value="1"/>
</dbReference>
<proteinExistence type="predicted"/>
<sequence>MTYTIRAATPADVPGARSVMLDTLYRDLGYGYNPRWHDDVVDPETVYLRDPRHALFVATLDDEVVATTGVRAVLPQSPPHPQWLVDRYPQGRTAQLFRVYVRGEHRRHGLARKLVAEATRFVAAEGGYDVLYLHTDARVPSAAPFWRSVAKEVHDGGNGDPATFQTVHFEIPF</sequence>
<dbReference type="CDD" id="cd04301">
    <property type="entry name" value="NAT_SF"/>
    <property type="match status" value="1"/>
</dbReference>
<evidence type="ECO:0000256" key="1">
    <source>
        <dbReference type="ARBA" id="ARBA00022679"/>
    </source>
</evidence>
<dbReference type="Gene3D" id="3.40.630.30">
    <property type="match status" value="1"/>
</dbReference>
<gene>
    <name evidence="3" type="ORF">CLV68_3800</name>
</gene>
<dbReference type="AlphaFoldDB" id="A0A421B4U4"/>
<dbReference type="EMBL" id="RCDD01000002">
    <property type="protein sequence ID" value="RLK59313.1"/>
    <property type="molecule type" value="Genomic_DNA"/>
</dbReference>
<dbReference type="OrthoDB" id="6703393at2"/>
<keyword evidence="3" id="KW-0687">Ribonucleoprotein</keyword>
<accession>A0A421B4U4</accession>
<feature type="domain" description="N-acetyltransferase" evidence="2">
    <location>
        <begin position="3"/>
        <end position="173"/>
    </location>
</feature>
<dbReference type="SUPFAM" id="SSF55729">
    <property type="entry name" value="Acyl-CoA N-acyltransferases (Nat)"/>
    <property type="match status" value="1"/>
</dbReference>
<dbReference type="InterPro" id="IPR050769">
    <property type="entry name" value="NAT_camello-type"/>
</dbReference>
<dbReference type="Proteomes" id="UP000282454">
    <property type="component" value="Unassembled WGS sequence"/>
</dbReference>
<keyword evidence="4" id="KW-1185">Reference proteome</keyword>
<comment type="caution">
    <text evidence="3">The sequence shown here is derived from an EMBL/GenBank/DDBJ whole genome shotgun (WGS) entry which is preliminary data.</text>
</comment>
<dbReference type="PROSITE" id="PS51186">
    <property type="entry name" value="GNAT"/>
    <property type="match status" value="1"/>
</dbReference>
<organism evidence="3 4">
    <name type="scientific">Actinokineospora cianjurensis</name>
    <dbReference type="NCBI Taxonomy" id="585224"/>
    <lineage>
        <taxon>Bacteria</taxon>
        <taxon>Bacillati</taxon>
        <taxon>Actinomycetota</taxon>
        <taxon>Actinomycetes</taxon>
        <taxon>Pseudonocardiales</taxon>
        <taxon>Pseudonocardiaceae</taxon>
        <taxon>Actinokineospora</taxon>
    </lineage>
</organism>
<protein>
    <submittedName>
        <fullName evidence="3">Ribosomal protein S18 acetylase RimI-like enzyme</fullName>
    </submittedName>
</protein>